<dbReference type="EC" id="2.4.2.-" evidence="7"/>
<dbReference type="GO" id="GO:0004386">
    <property type="term" value="F:helicase activity"/>
    <property type="evidence" value="ECO:0007669"/>
    <property type="project" value="UniProtKB-KW"/>
</dbReference>
<evidence type="ECO:0000256" key="8">
    <source>
        <dbReference type="SAM" id="Coils"/>
    </source>
</evidence>
<keyword evidence="4" id="KW-0067">ATP-binding</keyword>
<dbReference type="EMBL" id="CAJOBQ010000692">
    <property type="protein sequence ID" value="CAF4403326.1"/>
    <property type="molecule type" value="Genomic_DNA"/>
</dbReference>
<dbReference type="InterPro" id="IPR011545">
    <property type="entry name" value="DEAD/DEAH_box_helicase_dom"/>
</dbReference>
<keyword evidence="3" id="KW-0347">Helicase</keyword>
<evidence type="ECO:0000256" key="3">
    <source>
        <dbReference type="ARBA" id="ARBA00022806"/>
    </source>
</evidence>
<accession>A0A818UQK2</accession>
<dbReference type="CDD" id="cd17917">
    <property type="entry name" value="DEXHc_RHA-like"/>
    <property type="match status" value="1"/>
</dbReference>
<dbReference type="GO" id="GO:0003950">
    <property type="term" value="F:NAD+ poly-ADP-ribosyltransferase activity"/>
    <property type="evidence" value="ECO:0007669"/>
    <property type="project" value="UniProtKB-UniRule"/>
</dbReference>
<sequence>MALSEDDIKLQGCLKAVVDVVHTTIKEVQDQIQRDTPSGTQLTDYPLDINIHAFSLNPEEESIMEKFQMRLENELNDKLSSLSQLHRKYLLELLHEYKYDYSSRKFMIPFNRDILEPFMQELEGTLASIEAFQAAFNGKQAKVEEFIEKYPIFKNRSGLWGTTLLYSAARNNHLQVVEYLIRQGGCSIDAPNQHHILQILPGYEAADDEFGASPTAASTALHGACYNGHMEMVKFLVQHGANYFAKNQALETPIMNAELKPDILNFFREYLILGYSLSTNVLPNQPISEEKRKVIVDCIWEYKSFDQQNWYPFSSGESGELHTNLLMKPDQSFKYEVHLKVRSGVYSVSMAKFLRSGKDLDYTQRLAWVRCRGSSVLNYDCYALWQIMFVKNPNAITQPSVETLRIPVSYDSTFQVRLDTWYHCNAKTNDQIEKAMDYRRTFINLDVDYVCSDELIFNLQNFSFQNRQNTISGYIRWIPKMISNNERNKNKILSDNEYELVNPEDMIPLTRTRLQQIMNGSHPDSAIGEDELDSNVDEDVSVENDGDEIDDDVDDFQGWKKKKPCSNIADVFSLHDITNNKPGCAESSINNEGALQSEPRSFTSTTLTSVTDKDDETTEKTIDECINEIVAKTRLPQQVCPIEESKTHEDPAVLAAEKKELEELRQRNQALETDLEATRMKVERQMQHGNEESAEYRRTVQEMFVLIDNMEEQQRKNREKEEKLQQKSSNIKEQSYPDIQVEVVNNFLTPKYKFIIDHLRSKTPTLDEYFVGRVPKMEFQNQNGHDSYAVNITGFQEHHGEFKNILKRIWSLLNVIQSAKDFYKRYLNRIMKKFTNHILPDVKLKTRYWKEYLKLFIQVLEKRIVEYAISFNEHITEQIHVEADNTINGTQESSWVVIRKQTNDFMQKNDFMNEIEDMKRKALEDFIEQNIMIQKAKLVKSPSTKSITVMQHFLEKVRKEFKTNKRYFGHESQHFNLIPNILERLMVYYNCFKIQLPLFESSQDLLDKIEENSVTTIATSTGSGKSTLLPALLIAEGYDKVIVTQPRRLPCQLIAKRVNETMETENGANSEKIAGWAVSGREKNSQAKVLYVTDGLLKERLLYDKSFITPHTKLNKSVVFFIDEVHERSVNIDLCLALLAQLFRNKPELKSKMKIIISSATLDSSVPNLFRKIPQVSLAEFIMPQMGTLFRVQKIDRPNENILDIVQELCQKRQRHDQILCFVSSVTEVNQCCRILKEISRGMLIAEPLVQSQHPDVQQKNIEHGTIFFSTTVAETSLTFPSLKYVVDSGMINMPAYDIDLKRTVLKEVRAAESTLKQRLGRLGRTQPGEYYSVYSFKVDDLKYPKPQICQTDLMNLEFSLRKSPLKGGLNYIREFLPNEPSQQAITSGIQELKRLGIMEGNGANERLTKSGEVLSGLPDFGSLSMSKAVLAALREYHCGRDLIALSSILGVLNTTTFFKALPQQFKSVDGDFMTLLNVMNNILLLKGSVPANQFNLDEVCQKRGLSGVKHIIAQAMRRYTTLEESFKRSPEFSKQAQWTSGDWTRIARALLTGYGDNVFVSMKELKDRVHRFVRYSNPDEIAVLDLQSTLTRSISATPVSIVLARDIRHSTAIRATAILSFIGAIKTDWLEFSTKRQIVLSNEEEAYLNANNRFSTTQSTFSNKINMQMSGGTLLLTGPTGTVLNAELHLRQQLVDEMQFSLTTGTTVTTEPNSNMAINLQSVTKMTQIFNPLKWRWETQKQVEITINGNTATKICDITVKGRDSDNKKVKKEFDSFMRWLKNCVVIRHPSAGVPPRILRPQMRKNCRDIEERIARVTDSNRTLIDLYNSVKSSKATRETRMEAVGWIAVCKFNCKVEGGFVRDWIVGHYSAKPAGKTNPKDWIEDANEHPYSNRQLIPYMNKELVPADLDCHLPSHAYFDIDKFEDELYKLGISCHIVREDWRYVLLLDENAKTGPFTMDLIEPHVALTHDRIDFDVSNLSLEKDYTHELGMRIDIEQKPYCIDLESIVDNIKNKRFRILRPIDDFLRRRIDKMQRLRGWTQTGEPLSVIPSPAAKHYVVLVSLPSTSTLYTAVATEIRKISGAQIVSIEEIKNPFLEETYEGMKKLIGKQCKNGDPNEQLLFHGTKAAGIEGIPENGYDDRHFVATGAWGHGAYFADDPQKSNNYTEANPTNQRRVIFYSKVLLGNISVQNVANQTIVAAPLGFHSVQGTAFTYKEYIIYRYGQALPYLKIIYKV</sequence>
<evidence type="ECO:0000256" key="1">
    <source>
        <dbReference type="ARBA" id="ARBA00022741"/>
    </source>
</evidence>
<dbReference type="InterPro" id="IPR012317">
    <property type="entry name" value="Poly(ADP-ribose)pol_cat_dom"/>
</dbReference>
<keyword evidence="6" id="KW-0040">ANK repeat</keyword>
<dbReference type="Proteomes" id="UP000663869">
    <property type="component" value="Unassembled WGS sequence"/>
</dbReference>
<proteinExistence type="inferred from homology"/>
<dbReference type="GO" id="GO:0003723">
    <property type="term" value="F:RNA binding"/>
    <property type="evidence" value="ECO:0007669"/>
    <property type="project" value="TreeGrafter"/>
</dbReference>
<dbReference type="Gene3D" id="3.40.50.300">
    <property type="entry name" value="P-loop containing nucleotide triphosphate hydrolases"/>
    <property type="match status" value="2"/>
</dbReference>
<dbReference type="PANTHER" id="PTHR18934:SF91">
    <property type="entry name" value="PRE-MRNA-SPLICING FACTOR ATP-DEPENDENT RNA HELICASE PRP16"/>
    <property type="match status" value="1"/>
</dbReference>
<keyword evidence="7" id="KW-0808">Transferase</keyword>
<dbReference type="SUPFAM" id="SSF56399">
    <property type="entry name" value="ADP-ribosylation"/>
    <property type="match status" value="1"/>
</dbReference>
<dbReference type="InterPro" id="IPR002110">
    <property type="entry name" value="Ankyrin_rpt"/>
</dbReference>
<dbReference type="InterPro" id="IPR014001">
    <property type="entry name" value="Helicase_ATP-bd"/>
</dbReference>
<dbReference type="InterPro" id="IPR036770">
    <property type="entry name" value="Ankyrin_rpt-contain_sf"/>
</dbReference>
<evidence type="ECO:0000256" key="5">
    <source>
        <dbReference type="ARBA" id="ARBA00038040"/>
    </source>
</evidence>
<evidence type="ECO:0000256" key="2">
    <source>
        <dbReference type="ARBA" id="ARBA00022801"/>
    </source>
</evidence>
<dbReference type="SMART" id="SM00248">
    <property type="entry name" value="ANK"/>
    <property type="match status" value="2"/>
</dbReference>
<feature type="repeat" description="ANK" evidence="6">
    <location>
        <begin position="160"/>
        <end position="184"/>
    </location>
</feature>
<evidence type="ECO:0000313" key="12">
    <source>
        <dbReference type="EMBL" id="CAF3695206.1"/>
    </source>
</evidence>
<protein>
    <recommendedName>
        <fullName evidence="7">Poly [ADP-ribose] polymerase</fullName>
        <shortName evidence="7">PARP</shortName>
        <ecNumber evidence="7">2.4.2.-</ecNumber>
    </recommendedName>
</protein>
<dbReference type="PROSITE" id="PS51192">
    <property type="entry name" value="HELICASE_ATP_BIND_1"/>
    <property type="match status" value="1"/>
</dbReference>
<dbReference type="PANTHER" id="PTHR18934">
    <property type="entry name" value="ATP-DEPENDENT RNA HELICASE"/>
    <property type="match status" value="1"/>
</dbReference>
<comment type="similarity">
    <text evidence="5">Belongs to the DEAD box helicase family. DEAH subfamily. PRP16 sub-subfamily.</text>
</comment>
<dbReference type="PROSITE" id="PS51059">
    <property type="entry name" value="PARP_CATALYTIC"/>
    <property type="match status" value="1"/>
</dbReference>
<keyword evidence="7" id="KW-0520">NAD</keyword>
<dbReference type="Gene3D" id="1.25.40.20">
    <property type="entry name" value="Ankyrin repeat-containing domain"/>
    <property type="match status" value="1"/>
</dbReference>
<dbReference type="GO" id="GO:0005524">
    <property type="term" value="F:ATP binding"/>
    <property type="evidence" value="ECO:0007669"/>
    <property type="project" value="UniProtKB-KW"/>
</dbReference>
<evidence type="ECO:0000313" key="13">
    <source>
        <dbReference type="EMBL" id="CAF4403326.1"/>
    </source>
</evidence>
<evidence type="ECO:0000259" key="9">
    <source>
        <dbReference type="PROSITE" id="PS51059"/>
    </source>
</evidence>
<feature type="domain" description="PARP catalytic" evidence="9">
    <location>
        <begin position="2050"/>
        <end position="2238"/>
    </location>
</feature>
<evidence type="ECO:0000256" key="7">
    <source>
        <dbReference type="RuleBase" id="RU362114"/>
    </source>
</evidence>
<reference evidence="12" key="1">
    <citation type="submission" date="2021-02" db="EMBL/GenBank/DDBJ databases">
        <authorList>
            <person name="Nowell W R."/>
        </authorList>
    </citation>
    <scope>NUCLEOTIDE SEQUENCE</scope>
</reference>
<keyword evidence="1" id="KW-0547">Nucleotide-binding</keyword>
<dbReference type="Gene3D" id="3.90.228.10">
    <property type="match status" value="1"/>
</dbReference>
<dbReference type="Pfam" id="PF00644">
    <property type="entry name" value="PARP"/>
    <property type="match status" value="1"/>
</dbReference>
<gene>
    <name evidence="12" type="ORF">FME351_LOCUS27332</name>
    <name evidence="13" type="ORF">TSG867_LOCUS13159</name>
</gene>
<keyword evidence="2" id="KW-0378">Hydrolase</keyword>
<dbReference type="PROSITE" id="PS50088">
    <property type="entry name" value="ANK_REPEAT"/>
    <property type="match status" value="2"/>
</dbReference>
<feature type="domain" description="Helicase ATP-binding" evidence="10">
    <location>
        <begin position="1006"/>
        <end position="1180"/>
    </location>
</feature>
<dbReference type="Pfam" id="PF00271">
    <property type="entry name" value="Helicase_C"/>
    <property type="match status" value="1"/>
</dbReference>
<feature type="repeat" description="ANK" evidence="6">
    <location>
        <begin position="216"/>
        <end position="248"/>
    </location>
</feature>
<evidence type="ECO:0000256" key="4">
    <source>
        <dbReference type="ARBA" id="ARBA00022840"/>
    </source>
</evidence>
<feature type="coiled-coil region" evidence="8">
    <location>
        <begin position="654"/>
        <end position="730"/>
    </location>
</feature>
<dbReference type="SMART" id="SM00487">
    <property type="entry name" value="DEXDc"/>
    <property type="match status" value="1"/>
</dbReference>
<dbReference type="Pfam" id="PF12796">
    <property type="entry name" value="Ank_2"/>
    <property type="match status" value="1"/>
</dbReference>
<feature type="domain" description="Helicase C-terminal" evidence="11">
    <location>
        <begin position="1201"/>
        <end position="1370"/>
    </location>
</feature>
<dbReference type="Proteomes" id="UP000663862">
    <property type="component" value="Unassembled WGS sequence"/>
</dbReference>
<dbReference type="PROSITE" id="PS51194">
    <property type="entry name" value="HELICASE_CTER"/>
    <property type="match status" value="1"/>
</dbReference>
<dbReference type="PROSITE" id="PS50297">
    <property type="entry name" value="ANK_REP_REGION"/>
    <property type="match status" value="2"/>
</dbReference>
<dbReference type="InterPro" id="IPR027417">
    <property type="entry name" value="P-loop_NTPase"/>
</dbReference>
<dbReference type="SMART" id="SM00847">
    <property type="entry name" value="HA2"/>
    <property type="match status" value="1"/>
</dbReference>
<keyword evidence="7" id="KW-0328">Glycosyltransferase</keyword>
<evidence type="ECO:0000259" key="11">
    <source>
        <dbReference type="PROSITE" id="PS51194"/>
    </source>
</evidence>
<dbReference type="InterPro" id="IPR001650">
    <property type="entry name" value="Helicase_C-like"/>
</dbReference>
<dbReference type="SUPFAM" id="SSF48403">
    <property type="entry name" value="Ankyrin repeat"/>
    <property type="match status" value="1"/>
</dbReference>
<name>A0A818UQK2_9BILA</name>
<dbReference type="SUPFAM" id="SSF52540">
    <property type="entry name" value="P-loop containing nucleoside triphosphate hydrolases"/>
    <property type="match status" value="1"/>
</dbReference>
<evidence type="ECO:0000256" key="6">
    <source>
        <dbReference type="PROSITE-ProRule" id="PRU00023"/>
    </source>
</evidence>
<dbReference type="EMBL" id="CAJNYU010003724">
    <property type="protein sequence ID" value="CAF3695206.1"/>
    <property type="molecule type" value="Genomic_DNA"/>
</dbReference>
<keyword evidence="8" id="KW-0175">Coiled coil</keyword>
<dbReference type="InterPro" id="IPR007502">
    <property type="entry name" value="Helicase-assoc_dom"/>
</dbReference>
<dbReference type="Pfam" id="PF00270">
    <property type="entry name" value="DEAD"/>
    <property type="match status" value="1"/>
</dbReference>
<dbReference type="GO" id="GO:0016787">
    <property type="term" value="F:hydrolase activity"/>
    <property type="evidence" value="ECO:0007669"/>
    <property type="project" value="UniProtKB-KW"/>
</dbReference>
<evidence type="ECO:0000259" key="10">
    <source>
        <dbReference type="PROSITE" id="PS51192"/>
    </source>
</evidence>
<comment type="caution">
    <text evidence="12">The sequence shown here is derived from an EMBL/GenBank/DDBJ whole genome shotgun (WGS) entry which is preliminary data.</text>
</comment>
<evidence type="ECO:0000313" key="14">
    <source>
        <dbReference type="Proteomes" id="UP000663869"/>
    </source>
</evidence>
<organism evidence="12 14">
    <name type="scientific">Rotaria socialis</name>
    <dbReference type="NCBI Taxonomy" id="392032"/>
    <lineage>
        <taxon>Eukaryota</taxon>
        <taxon>Metazoa</taxon>
        <taxon>Spiralia</taxon>
        <taxon>Gnathifera</taxon>
        <taxon>Rotifera</taxon>
        <taxon>Eurotatoria</taxon>
        <taxon>Bdelloidea</taxon>
        <taxon>Philodinida</taxon>
        <taxon>Philodinidae</taxon>
        <taxon>Rotaria</taxon>
    </lineage>
</organism>